<evidence type="ECO:0000313" key="2">
    <source>
        <dbReference type="EMBL" id="KFG88918.1"/>
    </source>
</evidence>
<dbReference type="eggNOG" id="ENOG503022I">
    <property type="taxonomic scope" value="Bacteria"/>
</dbReference>
<feature type="transmembrane region" description="Helical" evidence="1">
    <location>
        <begin position="47"/>
        <end position="68"/>
    </location>
</feature>
<feature type="transmembrane region" description="Helical" evidence="1">
    <location>
        <begin position="75"/>
        <end position="94"/>
    </location>
</feature>
<accession>A0A086P6A0</accession>
<keyword evidence="1" id="KW-1133">Transmembrane helix</keyword>
<feature type="transmembrane region" description="Helical" evidence="1">
    <location>
        <begin position="20"/>
        <end position="41"/>
    </location>
</feature>
<gene>
    <name evidence="2" type="ORF">BV98_003318</name>
</gene>
<dbReference type="EMBL" id="JFZA02000045">
    <property type="protein sequence ID" value="KFG88918.1"/>
    <property type="molecule type" value="Genomic_DNA"/>
</dbReference>
<dbReference type="Proteomes" id="UP000024284">
    <property type="component" value="Unassembled WGS sequence"/>
</dbReference>
<dbReference type="AlphaFoldDB" id="A0A086P6A0"/>
<keyword evidence="1" id="KW-0812">Transmembrane</keyword>
<reference evidence="2" key="1">
    <citation type="submission" date="2014-08" db="EMBL/GenBank/DDBJ databases">
        <title>Draft genome sequences of Sphingobium herbicidovorans.</title>
        <authorList>
            <person name="Gan H.M."/>
            <person name="Gan H.Y."/>
            <person name="Savka M.A."/>
        </authorList>
    </citation>
    <scope>NUCLEOTIDE SEQUENCE [LARGE SCALE GENOMIC DNA]</scope>
    <source>
        <strain evidence="2">NBRC 16415</strain>
    </source>
</reference>
<evidence type="ECO:0000313" key="3">
    <source>
        <dbReference type="Proteomes" id="UP000024284"/>
    </source>
</evidence>
<keyword evidence="1" id="KW-0472">Membrane</keyword>
<sequence>MTRRNASATAWRAVLPRVLAASVGAYAVCYAWIGALVLILPMDRVDANILATNAAFLLFVGIILRSFAIRGVRRLWLEIAGGTALPTIIILGAMR</sequence>
<dbReference type="STRING" id="76947.GCA_002080435_03266"/>
<dbReference type="PATRIC" id="fig|1219045.3.peg.3371"/>
<comment type="caution">
    <text evidence="2">The sequence shown here is derived from an EMBL/GenBank/DDBJ whole genome shotgun (WGS) entry which is preliminary data.</text>
</comment>
<keyword evidence="3" id="KW-1185">Reference proteome</keyword>
<proteinExistence type="predicted"/>
<organism evidence="2 3">
    <name type="scientific">Sphingobium herbicidovorans (strain ATCC 700291 / DSM 11019 / CCUG 56400 / KCTC 2939 / LMG 18315 / NBRC 16415 / MH)</name>
    <name type="common">Sphingomonas herbicidovorans</name>
    <dbReference type="NCBI Taxonomy" id="1219045"/>
    <lineage>
        <taxon>Bacteria</taxon>
        <taxon>Pseudomonadati</taxon>
        <taxon>Pseudomonadota</taxon>
        <taxon>Alphaproteobacteria</taxon>
        <taxon>Sphingomonadales</taxon>
        <taxon>Sphingomonadaceae</taxon>
        <taxon>Sphingobium</taxon>
    </lineage>
</organism>
<evidence type="ECO:0000256" key="1">
    <source>
        <dbReference type="SAM" id="Phobius"/>
    </source>
</evidence>
<protein>
    <submittedName>
        <fullName evidence="2">Iron uptake protein</fullName>
    </submittedName>
</protein>
<name>A0A086P6A0_SPHHM</name>
<dbReference type="RefSeq" id="WP_037468142.1">
    <property type="nucleotide sequence ID" value="NZ_BCZD01000011.1"/>
</dbReference>